<evidence type="ECO:0000256" key="4">
    <source>
        <dbReference type="ARBA" id="ARBA00023136"/>
    </source>
</evidence>
<sequence length="296" mass="31925">MKSILGLLLLAAIWGGSFLFIRILVTDLGPILLMELRVLLGALFLCVVGGLLKQQPQLWHYKKHYLILGCFNSALPFLLFAYAAQTLNASLLAILNSTAPFWGVLIGAIYFKDKMGKVRILGCLLGLLGVITLVWADIDVSTGYSAGAICATLGATLSYAIASHYTKLAPDCGTLNNAHGSLWGSVILIFPLLLLFPYDVTFNADTLWPVLLLGVVCTGAAYILYFKLIATMGAQSALSVTFLIPLFGMLWGYLVLGEILTRYTVVGGILILTGVGFVTGMFSQAWQNLQGKYASD</sequence>
<dbReference type="AlphaFoldDB" id="A0AAD4FPM9"/>
<feature type="transmembrane region" description="Helical" evidence="5">
    <location>
        <begin position="7"/>
        <end position="25"/>
    </location>
</feature>
<evidence type="ECO:0000256" key="3">
    <source>
        <dbReference type="ARBA" id="ARBA00022989"/>
    </source>
</evidence>
<evidence type="ECO:0000256" key="1">
    <source>
        <dbReference type="ARBA" id="ARBA00004141"/>
    </source>
</evidence>
<dbReference type="InterPro" id="IPR000620">
    <property type="entry name" value="EamA_dom"/>
</dbReference>
<proteinExistence type="predicted"/>
<gene>
    <name evidence="7" type="ORF">PCIT_b0050</name>
</gene>
<keyword evidence="3 5" id="KW-1133">Transmembrane helix</keyword>
<dbReference type="RefSeq" id="WP_010365718.1">
    <property type="nucleotide sequence ID" value="NZ_AHBZ03000027.1"/>
</dbReference>
<dbReference type="GO" id="GO:0016020">
    <property type="term" value="C:membrane"/>
    <property type="evidence" value="ECO:0007669"/>
    <property type="project" value="UniProtKB-SubCell"/>
</dbReference>
<keyword evidence="2 5" id="KW-0812">Transmembrane</keyword>
<feature type="transmembrane region" description="Helical" evidence="5">
    <location>
        <begin position="31"/>
        <end position="52"/>
    </location>
</feature>
<reference evidence="7" key="1">
    <citation type="journal article" date="2012" name="J. Bacteriol.">
        <title>Genome sequences of type strains of seven species of the marine bacterium Pseudoalteromonas.</title>
        <authorList>
            <person name="Xie B.B."/>
            <person name="Shu Y.L."/>
            <person name="Qin Q.L."/>
            <person name="Rong J.C."/>
            <person name="Zhang X.Y."/>
            <person name="Chen X.L."/>
            <person name="Shi M."/>
            <person name="He H.L."/>
            <person name="Zhou B.C."/>
            <person name="Zhang Y.Z."/>
        </authorList>
    </citation>
    <scope>NUCLEOTIDE SEQUENCE</scope>
    <source>
        <strain evidence="7">DSM 8771</strain>
    </source>
</reference>
<feature type="transmembrane region" description="Helical" evidence="5">
    <location>
        <begin position="206"/>
        <end position="225"/>
    </location>
</feature>
<accession>A0AAD4FPM9</accession>
<keyword evidence="4 5" id="KW-0472">Membrane</keyword>
<dbReference type="SUPFAM" id="SSF103481">
    <property type="entry name" value="Multidrug resistance efflux transporter EmrE"/>
    <property type="match status" value="2"/>
</dbReference>
<dbReference type="EMBL" id="AHBZ03000027">
    <property type="protein sequence ID" value="KAF7764134.1"/>
    <property type="molecule type" value="Genomic_DNA"/>
</dbReference>
<organism evidence="7 8">
    <name type="scientific">Pseudoalteromonas citrea</name>
    <dbReference type="NCBI Taxonomy" id="43655"/>
    <lineage>
        <taxon>Bacteria</taxon>
        <taxon>Pseudomonadati</taxon>
        <taxon>Pseudomonadota</taxon>
        <taxon>Gammaproteobacteria</taxon>
        <taxon>Alteromonadales</taxon>
        <taxon>Pseudoalteromonadaceae</taxon>
        <taxon>Pseudoalteromonas</taxon>
    </lineage>
</organism>
<feature type="transmembrane region" description="Helical" evidence="5">
    <location>
        <begin position="142"/>
        <end position="162"/>
    </location>
</feature>
<evidence type="ECO:0000313" key="7">
    <source>
        <dbReference type="EMBL" id="KAF7764134.1"/>
    </source>
</evidence>
<comment type="caution">
    <text evidence="7">The sequence shown here is derived from an EMBL/GenBank/DDBJ whole genome shotgun (WGS) entry which is preliminary data.</text>
</comment>
<feature type="transmembrane region" description="Helical" evidence="5">
    <location>
        <begin position="262"/>
        <end position="282"/>
    </location>
</feature>
<dbReference type="PANTHER" id="PTHR32322">
    <property type="entry name" value="INNER MEMBRANE TRANSPORTER"/>
    <property type="match status" value="1"/>
</dbReference>
<dbReference type="Gene3D" id="1.10.3730.20">
    <property type="match status" value="1"/>
</dbReference>
<comment type="subcellular location">
    <subcellularLocation>
        <location evidence="1">Membrane</location>
        <topology evidence="1">Multi-pass membrane protein</topology>
    </subcellularLocation>
</comment>
<dbReference type="InterPro" id="IPR050638">
    <property type="entry name" value="AA-Vitamin_Transporters"/>
</dbReference>
<feature type="transmembrane region" description="Helical" evidence="5">
    <location>
        <begin position="90"/>
        <end position="111"/>
    </location>
</feature>
<name>A0AAD4FPM9_9GAMM</name>
<dbReference type="PANTHER" id="PTHR32322:SF9">
    <property type="entry name" value="AMINO-ACID METABOLITE EFFLUX PUMP-RELATED"/>
    <property type="match status" value="1"/>
</dbReference>
<dbReference type="Pfam" id="PF00892">
    <property type="entry name" value="EamA"/>
    <property type="match status" value="2"/>
</dbReference>
<evidence type="ECO:0000256" key="5">
    <source>
        <dbReference type="SAM" id="Phobius"/>
    </source>
</evidence>
<evidence type="ECO:0000259" key="6">
    <source>
        <dbReference type="Pfam" id="PF00892"/>
    </source>
</evidence>
<feature type="transmembrane region" description="Helical" evidence="5">
    <location>
        <begin position="182"/>
        <end position="200"/>
    </location>
</feature>
<feature type="transmembrane region" description="Helical" evidence="5">
    <location>
        <begin position="64"/>
        <end position="84"/>
    </location>
</feature>
<feature type="domain" description="EamA" evidence="6">
    <location>
        <begin position="148"/>
        <end position="279"/>
    </location>
</feature>
<protein>
    <recommendedName>
        <fullName evidence="6">EamA domain-containing protein</fullName>
    </recommendedName>
</protein>
<feature type="domain" description="EamA" evidence="6">
    <location>
        <begin position="2"/>
        <end position="134"/>
    </location>
</feature>
<dbReference type="InterPro" id="IPR037185">
    <property type="entry name" value="EmrE-like"/>
</dbReference>
<feature type="transmembrane region" description="Helical" evidence="5">
    <location>
        <begin position="237"/>
        <end position="256"/>
    </location>
</feature>
<evidence type="ECO:0000256" key="2">
    <source>
        <dbReference type="ARBA" id="ARBA00022692"/>
    </source>
</evidence>
<feature type="transmembrane region" description="Helical" evidence="5">
    <location>
        <begin position="118"/>
        <end position="136"/>
    </location>
</feature>
<evidence type="ECO:0000313" key="8">
    <source>
        <dbReference type="Proteomes" id="UP000016487"/>
    </source>
</evidence>
<reference evidence="7" key="2">
    <citation type="submission" date="2015-03" db="EMBL/GenBank/DDBJ databases">
        <title>Genome sequence of Pseudoalteromonas citrea.</title>
        <authorList>
            <person name="Xie B.-B."/>
            <person name="Rong J.-C."/>
            <person name="Qin Q.-L."/>
            <person name="Zhang Y.-Z."/>
        </authorList>
    </citation>
    <scope>NUCLEOTIDE SEQUENCE</scope>
    <source>
        <strain evidence="7">DSM 8771</strain>
    </source>
</reference>
<dbReference type="Proteomes" id="UP000016487">
    <property type="component" value="Unassembled WGS sequence"/>
</dbReference>